<feature type="region of interest" description="Disordered" evidence="1">
    <location>
        <begin position="8"/>
        <end position="47"/>
    </location>
</feature>
<feature type="compositionally biased region" description="Polar residues" evidence="1">
    <location>
        <begin position="28"/>
        <end position="47"/>
    </location>
</feature>
<dbReference type="Proteomes" id="UP000639643">
    <property type="component" value="Unassembled WGS sequence"/>
</dbReference>
<keyword evidence="3" id="KW-1185">Reference proteome</keyword>
<evidence type="ECO:0000313" key="2">
    <source>
        <dbReference type="EMBL" id="KAF6802627.1"/>
    </source>
</evidence>
<sequence>MEVWKTFFDEADSDSDDNDTLIVPSPKGPQTRSQAPAPTTANSRTQQRLQDIDPTFADIARQLDKINEQSRHYFRLSVTNG</sequence>
<organism evidence="2 3">
    <name type="scientific">Colletotrichum musicola</name>
    <dbReference type="NCBI Taxonomy" id="2175873"/>
    <lineage>
        <taxon>Eukaryota</taxon>
        <taxon>Fungi</taxon>
        <taxon>Dikarya</taxon>
        <taxon>Ascomycota</taxon>
        <taxon>Pezizomycotina</taxon>
        <taxon>Sordariomycetes</taxon>
        <taxon>Hypocreomycetidae</taxon>
        <taxon>Glomerellales</taxon>
        <taxon>Glomerellaceae</taxon>
        <taxon>Colletotrichum</taxon>
        <taxon>Colletotrichum orchidearum species complex</taxon>
    </lineage>
</organism>
<accession>A0A8H6IXM7</accession>
<dbReference type="AlphaFoldDB" id="A0A8H6IXM7"/>
<protein>
    <submittedName>
        <fullName evidence="2">Uncharacterized protein</fullName>
    </submittedName>
</protein>
<evidence type="ECO:0000313" key="3">
    <source>
        <dbReference type="Proteomes" id="UP000639643"/>
    </source>
</evidence>
<gene>
    <name evidence="2" type="ORF">CMUS01_15300</name>
</gene>
<name>A0A8H6IXM7_9PEZI</name>
<evidence type="ECO:0000256" key="1">
    <source>
        <dbReference type="SAM" id="MobiDB-lite"/>
    </source>
</evidence>
<dbReference type="EMBL" id="WIGM01001253">
    <property type="protein sequence ID" value="KAF6802627.1"/>
    <property type="molecule type" value="Genomic_DNA"/>
</dbReference>
<reference evidence="2" key="1">
    <citation type="journal article" date="2020" name="Phytopathology">
        <title>Genome Sequence Resources of Colletotrichum truncatum, C. plurivorum, C. musicola, and C. sojae: Four Species Pathogenic to Soybean (Glycine max).</title>
        <authorList>
            <person name="Rogerio F."/>
            <person name="Boufleur T.R."/>
            <person name="Ciampi-Guillardi M."/>
            <person name="Sukno S.A."/>
            <person name="Thon M.R."/>
            <person name="Massola Junior N.S."/>
            <person name="Baroncelli R."/>
        </authorList>
    </citation>
    <scope>NUCLEOTIDE SEQUENCE</scope>
    <source>
        <strain evidence="2">LFN0074</strain>
    </source>
</reference>
<proteinExistence type="predicted"/>
<comment type="caution">
    <text evidence="2">The sequence shown here is derived from an EMBL/GenBank/DDBJ whole genome shotgun (WGS) entry which is preliminary data.</text>
</comment>
<feature type="compositionally biased region" description="Acidic residues" evidence="1">
    <location>
        <begin position="9"/>
        <end position="19"/>
    </location>
</feature>